<dbReference type="GO" id="GO:0046872">
    <property type="term" value="F:metal ion binding"/>
    <property type="evidence" value="ECO:0007669"/>
    <property type="project" value="UniProtKB-KW"/>
</dbReference>
<dbReference type="GO" id="GO:0008551">
    <property type="term" value="F:P-type cadmium transporter activity"/>
    <property type="evidence" value="ECO:0007669"/>
    <property type="project" value="UniProtKB-EC"/>
</dbReference>
<keyword evidence="13" id="KW-0406">Ion transport</keyword>
<comment type="subcellular location">
    <subcellularLocation>
        <location evidence="1">Cell membrane</location>
        <topology evidence="1">Multi-pass membrane protein</topology>
    </subcellularLocation>
</comment>
<dbReference type="FunFam" id="3.40.50.1000:FF:000020">
    <property type="entry name" value="Probable cation-transporting P-type ATPase"/>
    <property type="match status" value="1"/>
</dbReference>
<organism evidence="19 20">
    <name type="scientific">Schinkia azotoformans LMG 9581</name>
    <dbReference type="NCBI Taxonomy" id="1131731"/>
    <lineage>
        <taxon>Bacteria</taxon>
        <taxon>Bacillati</taxon>
        <taxon>Bacillota</taxon>
        <taxon>Bacilli</taxon>
        <taxon>Bacillales</taxon>
        <taxon>Bacillaceae</taxon>
        <taxon>Calidifontibacillus/Schinkia group</taxon>
        <taxon>Schinkia</taxon>
    </lineage>
</organism>
<feature type="transmembrane region" description="Helical" evidence="17">
    <location>
        <begin position="566"/>
        <end position="586"/>
    </location>
</feature>
<comment type="catalytic activity">
    <reaction evidence="16">
        <text>Cd(2+)(in) + ATP + H2O = Cd(2+)(out) + ADP + phosphate + H(+)</text>
        <dbReference type="Rhea" id="RHEA:12132"/>
        <dbReference type="ChEBI" id="CHEBI:15377"/>
        <dbReference type="ChEBI" id="CHEBI:15378"/>
        <dbReference type="ChEBI" id="CHEBI:30616"/>
        <dbReference type="ChEBI" id="CHEBI:43474"/>
        <dbReference type="ChEBI" id="CHEBI:48775"/>
        <dbReference type="ChEBI" id="CHEBI:456216"/>
        <dbReference type="EC" id="7.2.2.21"/>
    </reaction>
</comment>
<evidence type="ECO:0000256" key="10">
    <source>
        <dbReference type="ARBA" id="ARBA00022840"/>
    </source>
</evidence>
<evidence type="ECO:0000256" key="13">
    <source>
        <dbReference type="ARBA" id="ARBA00023065"/>
    </source>
</evidence>
<keyword evidence="14 17" id="KW-0472">Membrane</keyword>
<evidence type="ECO:0000259" key="18">
    <source>
        <dbReference type="Pfam" id="PF00122"/>
    </source>
</evidence>
<evidence type="ECO:0000256" key="4">
    <source>
        <dbReference type="ARBA" id="ARBA00022475"/>
    </source>
</evidence>
<dbReference type="InterPro" id="IPR036412">
    <property type="entry name" value="HAD-like_sf"/>
</dbReference>
<dbReference type="InterPro" id="IPR023298">
    <property type="entry name" value="ATPase_P-typ_TM_dom_sf"/>
</dbReference>
<feature type="transmembrane region" description="Helical" evidence="17">
    <location>
        <begin position="253"/>
        <end position="279"/>
    </location>
</feature>
<keyword evidence="12 17" id="KW-1133">Transmembrane helix</keyword>
<evidence type="ECO:0000256" key="9">
    <source>
        <dbReference type="ARBA" id="ARBA00022741"/>
    </source>
</evidence>
<dbReference type="SFLD" id="SFLDF00027">
    <property type="entry name" value="p-type_atpase"/>
    <property type="match status" value="1"/>
</dbReference>
<dbReference type="Proteomes" id="UP000006315">
    <property type="component" value="Unassembled WGS sequence"/>
</dbReference>
<dbReference type="Gene3D" id="3.40.50.1000">
    <property type="entry name" value="HAD superfamily/HAD-like"/>
    <property type="match status" value="1"/>
</dbReference>
<proteinExistence type="inferred from homology"/>
<evidence type="ECO:0000313" key="19">
    <source>
        <dbReference type="EMBL" id="EKN68968.1"/>
    </source>
</evidence>
<feature type="transmembrane region" description="Helical" evidence="17">
    <location>
        <begin position="7"/>
        <end position="28"/>
    </location>
</feature>
<evidence type="ECO:0000256" key="15">
    <source>
        <dbReference type="ARBA" id="ARBA00039103"/>
    </source>
</evidence>
<dbReference type="InterPro" id="IPR001757">
    <property type="entry name" value="P_typ_ATPase"/>
</dbReference>
<sequence length="631" mass="68334">MKRKNRATIVLLSGILLAVSFIFNFANLTLLKNATLITATIIAGYPIVVKAWQALRMKAFSIELLVTIAVIGALFIGEYVESGAVTFLFLFGAYLEARSLEKTRSSLKSLMDMAPLEATVIRGGKTVVIPADEVEVGDRVLIQSGEKIAIDGTVIIGQAFVNEAAITGESVPTRKQIDDTVFSGTIIDNGYIEVIAEKVGEDTTFSKIIELVEEAQESKAKTQKFLEKFASFYTPAILLLSVIVYIFTKDIELTLTFLVIACPGALVISAPVSIVAGIGNGAVKGILIKGGDVMEKLAKTDVFVFDKTGTLTKGQPEVTAIKTYGMNEITFLTMVAEAEIISEHHLGQTVVKEAHKRGLPLVYKPTHFEVVKGNGIGATVNHNHLLIGNRKWMTANQVNIDKEIQVYATDQEKKGYTAIIVAVNKTIAGVISIADQIRPEAKESIQSLKQSGIKQIYMLTGDNKHTAEKVANQLGIDGVFAELLPEDKVNKIKELKNNGFNVAMVGDGINDAPAIATADIGFAMGGTGTDVAMETADVVIMADKLEKLSEAHRLAKATIRNMKQNMFFAVGTVIFLLVGVLLKQVFLASGMLVHELSVLIVIMNALRLVYFRKTNKKNRSSLNGTLLPSSR</sequence>
<dbReference type="SUPFAM" id="SSF81653">
    <property type="entry name" value="Calcium ATPase, transduction domain A"/>
    <property type="match status" value="1"/>
</dbReference>
<dbReference type="GO" id="GO:0005524">
    <property type="term" value="F:ATP binding"/>
    <property type="evidence" value="ECO:0007669"/>
    <property type="project" value="UniProtKB-UniRule"/>
</dbReference>
<dbReference type="PRINTS" id="PR00119">
    <property type="entry name" value="CATATPASE"/>
</dbReference>
<feature type="domain" description="P-type ATPase A" evidence="18">
    <location>
        <begin position="113"/>
        <end position="213"/>
    </location>
</feature>
<dbReference type="GO" id="GO:0005886">
    <property type="term" value="C:plasma membrane"/>
    <property type="evidence" value="ECO:0007669"/>
    <property type="project" value="UniProtKB-SubCell"/>
</dbReference>
<dbReference type="SFLD" id="SFLDG00002">
    <property type="entry name" value="C1.7:_P-type_atpase_like"/>
    <property type="match status" value="1"/>
</dbReference>
<feature type="transmembrane region" description="Helical" evidence="17">
    <location>
        <begin position="59"/>
        <end position="77"/>
    </location>
</feature>
<keyword evidence="6" id="KW-0597">Phosphoprotein</keyword>
<dbReference type="Pfam" id="PF00702">
    <property type="entry name" value="Hydrolase"/>
    <property type="match status" value="1"/>
</dbReference>
<dbReference type="InterPro" id="IPR018303">
    <property type="entry name" value="ATPase_P-typ_P_site"/>
</dbReference>
<dbReference type="EMBL" id="AJLR01000033">
    <property type="protein sequence ID" value="EKN68968.1"/>
    <property type="molecule type" value="Genomic_DNA"/>
</dbReference>
<dbReference type="PANTHER" id="PTHR48085:SF5">
    <property type="entry name" value="CADMIUM_ZINC-TRANSPORTING ATPASE HMA4-RELATED"/>
    <property type="match status" value="1"/>
</dbReference>
<comment type="similarity">
    <text evidence="2 17">Belongs to the cation transport ATPase (P-type) (TC 3.A.3) family. Type IB subfamily.</text>
</comment>
<keyword evidence="8 17" id="KW-0479">Metal-binding</keyword>
<evidence type="ECO:0000256" key="16">
    <source>
        <dbReference type="ARBA" id="ARBA00049338"/>
    </source>
</evidence>
<evidence type="ECO:0000313" key="20">
    <source>
        <dbReference type="Proteomes" id="UP000006315"/>
    </source>
</evidence>
<dbReference type="InterPro" id="IPR044492">
    <property type="entry name" value="P_typ_ATPase_HD_dom"/>
</dbReference>
<dbReference type="Gene3D" id="3.40.1110.10">
    <property type="entry name" value="Calcium-transporting ATPase, cytoplasmic domain N"/>
    <property type="match status" value="1"/>
</dbReference>
<keyword evidence="3" id="KW-0813">Transport</keyword>
<dbReference type="Pfam" id="PF00122">
    <property type="entry name" value="E1-E2_ATPase"/>
    <property type="match status" value="1"/>
</dbReference>
<feature type="transmembrane region" description="Helical" evidence="17">
    <location>
        <begin position="34"/>
        <end position="52"/>
    </location>
</feature>
<keyword evidence="4 17" id="KW-1003">Cell membrane</keyword>
<dbReference type="PATRIC" id="fig|1131731.3.peg.373"/>
<gene>
    <name evidence="19" type="ORF">BAZO_01832</name>
</gene>
<evidence type="ECO:0000256" key="1">
    <source>
        <dbReference type="ARBA" id="ARBA00004651"/>
    </source>
</evidence>
<dbReference type="NCBIfam" id="TIGR01511">
    <property type="entry name" value="ATPase-IB1_Cu"/>
    <property type="match status" value="1"/>
</dbReference>
<evidence type="ECO:0000256" key="12">
    <source>
        <dbReference type="ARBA" id="ARBA00022989"/>
    </source>
</evidence>
<dbReference type="InterPro" id="IPR051014">
    <property type="entry name" value="Cation_Transport_ATPase_IB"/>
</dbReference>
<comment type="caution">
    <text evidence="19">The sequence shown here is derived from an EMBL/GenBank/DDBJ whole genome shotgun (WGS) entry which is preliminary data.</text>
</comment>
<keyword evidence="9 17" id="KW-0547">Nucleotide-binding</keyword>
<dbReference type="SUPFAM" id="SSF56784">
    <property type="entry name" value="HAD-like"/>
    <property type="match status" value="1"/>
</dbReference>
<dbReference type="FunFam" id="2.70.150.10:FF:000002">
    <property type="entry name" value="Copper-transporting ATPase 1, putative"/>
    <property type="match status" value="1"/>
</dbReference>
<dbReference type="STRING" id="1131731.BAZO_01832"/>
<feature type="transmembrane region" description="Helical" evidence="17">
    <location>
        <begin position="229"/>
        <end position="247"/>
    </location>
</feature>
<feature type="transmembrane region" description="Helical" evidence="17">
    <location>
        <begin position="83"/>
        <end position="100"/>
    </location>
</feature>
<dbReference type="GO" id="GO:0016887">
    <property type="term" value="F:ATP hydrolysis activity"/>
    <property type="evidence" value="ECO:0007669"/>
    <property type="project" value="InterPro"/>
</dbReference>
<dbReference type="Gene3D" id="2.70.150.10">
    <property type="entry name" value="Calcium-transporting ATPase, cytoplasmic transduction domain A"/>
    <property type="match status" value="1"/>
</dbReference>
<dbReference type="PRINTS" id="PR00120">
    <property type="entry name" value="HATPASE"/>
</dbReference>
<evidence type="ECO:0000256" key="2">
    <source>
        <dbReference type="ARBA" id="ARBA00006024"/>
    </source>
</evidence>
<dbReference type="CDD" id="cd02079">
    <property type="entry name" value="P-type_ATPase_HM"/>
    <property type="match status" value="1"/>
</dbReference>
<dbReference type="SFLD" id="SFLDS00003">
    <property type="entry name" value="Haloacid_Dehalogenase"/>
    <property type="match status" value="1"/>
</dbReference>
<dbReference type="PROSITE" id="PS00154">
    <property type="entry name" value="ATPASE_E1_E2"/>
    <property type="match status" value="1"/>
</dbReference>
<evidence type="ECO:0000256" key="14">
    <source>
        <dbReference type="ARBA" id="ARBA00023136"/>
    </source>
</evidence>
<accession>K6DLB6</accession>
<keyword evidence="7 17" id="KW-0812">Transmembrane</keyword>
<evidence type="ECO:0000256" key="5">
    <source>
        <dbReference type="ARBA" id="ARBA00022539"/>
    </source>
</evidence>
<dbReference type="InterPro" id="IPR023299">
    <property type="entry name" value="ATPase_P-typ_cyto_dom_N"/>
</dbReference>
<keyword evidence="5" id="KW-0104">Cadmium</keyword>
<dbReference type="InterPro" id="IPR023214">
    <property type="entry name" value="HAD_sf"/>
</dbReference>
<evidence type="ECO:0000256" key="7">
    <source>
        <dbReference type="ARBA" id="ARBA00022692"/>
    </source>
</evidence>
<protein>
    <recommendedName>
        <fullName evidence="15">Cd(2+)-exporting ATPase</fullName>
        <ecNumber evidence="15">7.2.2.21</ecNumber>
    </recommendedName>
</protein>
<keyword evidence="20" id="KW-1185">Reference proteome</keyword>
<dbReference type="SUPFAM" id="SSF81660">
    <property type="entry name" value="Metal cation-transporting ATPase, ATP-binding domain N"/>
    <property type="match status" value="1"/>
</dbReference>
<dbReference type="AlphaFoldDB" id="K6DLB6"/>
<feature type="transmembrane region" description="Helical" evidence="17">
    <location>
        <begin position="592"/>
        <end position="610"/>
    </location>
</feature>
<dbReference type="SUPFAM" id="SSF81665">
    <property type="entry name" value="Calcium ATPase, transmembrane domain M"/>
    <property type="match status" value="1"/>
</dbReference>
<keyword evidence="11" id="KW-1278">Translocase</keyword>
<dbReference type="PANTHER" id="PTHR48085">
    <property type="entry name" value="CADMIUM/ZINC-TRANSPORTING ATPASE HMA2-RELATED"/>
    <property type="match status" value="1"/>
</dbReference>
<evidence type="ECO:0000256" key="3">
    <source>
        <dbReference type="ARBA" id="ARBA00022448"/>
    </source>
</evidence>
<keyword evidence="10 17" id="KW-0067">ATP-binding</keyword>
<dbReference type="InterPro" id="IPR059000">
    <property type="entry name" value="ATPase_P-type_domA"/>
</dbReference>
<dbReference type="NCBIfam" id="TIGR01494">
    <property type="entry name" value="ATPase_P-type"/>
    <property type="match status" value="1"/>
</dbReference>
<reference evidence="19 20" key="1">
    <citation type="journal article" date="2012" name="Front. Microbiol.">
        <title>Redundancy and modularity in membrane-associated dissimilatory nitrate reduction in Bacillus.</title>
        <authorList>
            <person name="Heylen K."/>
            <person name="Keltjens J."/>
        </authorList>
    </citation>
    <scope>NUCLEOTIDE SEQUENCE [LARGE SCALE GENOMIC DNA]</scope>
    <source>
        <strain evidence="19 20">LMG 9581</strain>
    </source>
</reference>
<dbReference type="InterPro" id="IPR027256">
    <property type="entry name" value="P-typ_ATPase_IB"/>
</dbReference>
<dbReference type="EC" id="7.2.2.21" evidence="15"/>
<name>K6DLB6_SCHAZ</name>
<evidence type="ECO:0000256" key="8">
    <source>
        <dbReference type="ARBA" id="ARBA00022723"/>
    </source>
</evidence>
<evidence type="ECO:0000256" key="17">
    <source>
        <dbReference type="RuleBase" id="RU362081"/>
    </source>
</evidence>
<evidence type="ECO:0000256" key="11">
    <source>
        <dbReference type="ARBA" id="ARBA00022967"/>
    </source>
</evidence>
<evidence type="ECO:0000256" key="6">
    <source>
        <dbReference type="ARBA" id="ARBA00022553"/>
    </source>
</evidence>
<dbReference type="RefSeq" id="WP_003329505.1">
    <property type="nucleotide sequence ID" value="NZ_AJLR01000033.1"/>
</dbReference>
<dbReference type="InterPro" id="IPR008250">
    <property type="entry name" value="ATPase_P-typ_transduc_dom_A_sf"/>
</dbReference>
<dbReference type="NCBIfam" id="TIGR01525">
    <property type="entry name" value="ATPase-IB_hvy"/>
    <property type="match status" value="1"/>
</dbReference>